<evidence type="ECO:0000313" key="5">
    <source>
        <dbReference type="Proteomes" id="UP000548685"/>
    </source>
</evidence>
<organism evidence="3 4">
    <name type="scientific">Erythrobacter ramosus</name>
    <dbReference type="NCBI Taxonomy" id="35811"/>
    <lineage>
        <taxon>Bacteria</taxon>
        <taxon>Pseudomonadati</taxon>
        <taxon>Pseudomonadota</taxon>
        <taxon>Alphaproteobacteria</taxon>
        <taxon>Sphingomonadales</taxon>
        <taxon>Erythrobacteraceae</taxon>
        <taxon>Erythrobacter/Porphyrobacter group</taxon>
        <taxon>Erythrobacter</taxon>
    </lineage>
</organism>
<dbReference type="Proteomes" id="UP000548685">
    <property type="component" value="Unassembled WGS sequence"/>
</dbReference>
<dbReference type="EMBL" id="JACICE010000001">
    <property type="protein sequence ID" value="MBB3774517.1"/>
    <property type="molecule type" value="Genomic_DNA"/>
</dbReference>
<evidence type="ECO:0000256" key="1">
    <source>
        <dbReference type="SAM" id="SignalP"/>
    </source>
</evidence>
<reference evidence="2 5" key="2">
    <citation type="submission" date="2020-08" db="EMBL/GenBank/DDBJ databases">
        <title>Genomic Encyclopedia of Type Strains, Phase IV (KMG-IV): sequencing the most valuable type-strain genomes for metagenomic binning, comparative biology and taxonomic classification.</title>
        <authorList>
            <person name="Goeker M."/>
        </authorList>
    </citation>
    <scope>NUCLEOTIDE SEQUENCE [LARGE SCALE GENOMIC DNA]</scope>
    <source>
        <strain evidence="2 5">DSM 8510</strain>
    </source>
</reference>
<comment type="caution">
    <text evidence="3">The sequence shown here is derived from an EMBL/GenBank/DDBJ whole genome shotgun (WGS) entry which is preliminary data.</text>
</comment>
<dbReference type="AlphaFoldDB" id="A0A6I4UKD8"/>
<feature type="signal peptide" evidence="1">
    <location>
        <begin position="1"/>
        <end position="27"/>
    </location>
</feature>
<dbReference type="OrthoDB" id="8482143at2"/>
<name>A0A6I4UKD8_9SPHN</name>
<keyword evidence="5" id="KW-1185">Reference proteome</keyword>
<dbReference type="Proteomes" id="UP000430021">
    <property type="component" value="Unassembled WGS sequence"/>
</dbReference>
<dbReference type="RefSeq" id="WP_160759937.1">
    <property type="nucleotide sequence ID" value="NZ_BAAADZ010000002.1"/>
</dbReference>
<evidence type="ECO:0000313" key="4">
    <source>
        <dbReference type="Proteomes" id="UP000430021"/>
    </source>
</evidence>
<evidence type="ECO:0008006" key="6">
    <source>
        <dbReference type="Google" id="ProtNLM"/>
    </source>
</evidence>
<accession>A0A6I4UKD8</accession>
<dbReference type="EMBL" id="WTYB01000001">
    <property type="protein sequence ID" value="MXP37833.1"/>
    <property type="molecule type" value="Genomic_DNA"/>
</dbReference>
<evidence type="ECO:0000313" key="3">
    <source>
        <dbReference type="EMBL" id="MXP37833.1"/>
    </source>
</evidence>
<protein>
    <recommendedName>
        <fullName evidence="6">Lipoprotein</fullName>
    </recommendedName>
</protein>
<gene>
    <name evidence="2" type="ORF">FHS52_000460</name>
    <name evidence="3" type="ORF">GRI59_04285</name>
</gene>
<dbReference type="PROSITE" id="PS51257">
    <property type="entry name" value="PROKAR_LIPOPROTEIN"/>
    <property type="match status" value="1"/>
</dbReference>
<feature type="chain" id="PRO_5026312991" description="Lipoprotein" evidence="1">
    <location>
        <begin position="28"/>
        <end position="131"/>
    </location>
</feature>
<evidence type="ECO:0000313" key="2">
    <source>
        <dbReference type="EMBL" id="MBB3774517.1"/>
    </source>
</evidence>
<sequence length="131" mass="13327">MRGAALSLAALALLLGGCAGSSKPAPARPAASAQPRSTVVRVPGVMAPKGLEGVIGASAEALLKRFGTPRIDLVEGDARKLQFAGAECVLDIFIYPVSAVAQPTATHVEARLRQGGAAADPGACIREVEKR</sequence>
<proteinExistence type="predicted"/>
<reference evidence="3 4" key="1">
    <citation type="submission" date="2019-12" db="EMBL/GenBank/DDBJ databases">
        <title>Genomic-based taxomic classification of the family Erythrobacteraceae.</title>
        <authorList>
            <person name="Xu L."/>
        </authorList>
    </citation>
    <scope>NUCLEOTIDE SEQUENCE [LARGE SCALE GENOMIC DNA]</scope>
    <source>
        <strain evidence="3 4">JCM 10282</strain>
    </source>
</reference>
<keyword evidence="1" id="KW-0732">Signal</keyword>